<dbReference type="InterPro" id="IPR042269">
    <property type="entry name" value="Ser_carbopepase_S28_SKS"/>
</dbReference>
<keyword evidence="3 6" id="KW-0732">Signal</keyword>
<dbReference type="InterPro" id="IPR008758">
    <property type="entry name" value="Peptidase_S28"/>
</dbReference>
<dbReference type="GO" id="GO:0008239">
    <property type="term" value="F:dipeptidyl-peptidase activity"/>
    <property type="evidence" value="ECO:0007669"/>
    <property type="project" value="TreeGrafter"/>
</dbReference>
<dbReference type="PANTHER" id="PTHR11010">
    <property type="entry name" value="PROTEASE S28 PRO-X CARBOXYPEPTIDASE-RELATED"/>
    <property type="match status" value="1"/>
</dbReference>
<sequence length="502" mass="56195">MMDLPTAFGLINALFCCYITSASSIEYGEFKPAQNQAVEDIKYDFVIKKFRVPLDHFSFSMNATFEMRYLVNDTWQRGNDPPIFFYTGNEGDIELFAQNTGFMWEIAPTFGACLIFAEHRYYGKSMPFGNESYSDSSHLGYLTSQQALADYADLISFLKSASNMKHSPVIVFGGSYGGMLSAWMRMKYPHLVKGAIAASAPILQFTGITECGAFARVVTSDFRIAHPECPKTILKSWTAIANVTSTENGRKWFSENWKLCQPLKNSSDIKVLKDFLTDIYGNLAMVNYPYASNFLAPLPAYPISKVCSYLTNSNQNDMALLLDLNKAISVFTNGTGNSKCLSVSENSSPNLDSKGWSYQSCTEMVMPMCTNGVDDMFEKIPWDFKKFSDDCYQNFKSRPQPYLACEEYGCQDLSAASNIVFSNGLLDPWSTGGVLSNVSSSTVAILIPEGAHHLDLRASNPHDPSSVIQTRQIHCNFIKKWIHEHWVPIDDKNTVQHEIISV</sequence>
<evidence type="ECO:0000313" key="8">
    <source>
        <dbReference type="RefSeq" id="XP_015521018.2"/>
    </source>
</evidence>
<dbReference type="GO" id="GO:0006508">
    <property type="term" value="P:proteolysis"/>
    <property type="evidence" value="ECO:0007669"/>
    <property type="project" value="UniProtKB-KW"/>
</dbReference>
<keyword evidence="4" id="KW-0378">Hydrolase</keyword>
<organism evidence="8">
    <name type="scientific">Neodiprion lecontei</name>
    <name type="common">Redheaded pine sawfly</name>
    <dbReference type="NCBI Taxonomy" id="441921"/>
    <lineage>
        <taxon>Eukaryota</taxon>
        <taxon>Metazoa</taxon>
        <taxon>Ecdysozoa</taxon>
        <taxon>Arthropoda</taxon>
        <taxon>Hexapoda</taxon>
        <taxon>Insecta</taxon>
        <taxon>Pterygota</taxon>
        <taxon>Neoptera</taxon>
        <taxon>Endopterygota</taxon>
        <taxon>Hymenoptera</taxon>
        <taxon>Tenthredinoidea</taxon>
        <taxon>Diprionidae</taxon>
        <taxon>Diprioninae</taxon>
        <taxon>Neodiprion</taxon>
    </lineage>
</organism>
<evidence type="ECO:0000256" key="5">
    <source>
        <dbReference type="ARBA" id="ARBA00023180"/>
    </source>
</evidence>
<evidence type="ECO:0000256" key="4">
    <source>
        <dbReference type="ARBA" id="ARBA00022801"/>
    </source>
</evidence>
<name>A0A6J0C3B5_NEOLC</name>
<dbReference type="FunCoup" id="A0A6J0C3B5">
    <property type="interactions" value="588"/>
</dbReference>
<feature type="signal peptide" evidence="6">
    <location>
        <begin position="1"/>
        <end position="24"/>
    </location>
</feature>
<dbReference type="GO" id="GO:0005764">
    <property type="term" value="C:lysosome"/>
    <property type="evidence" value="ECO:0007669"/>
    <property type="project" value="UniProtKB-SubCell"/>
</dbReference>
<dbReference type="RefSeq" id="XP_015521018.2">
    <property type="nucleotide sequence ID" value="XM_015665532.2"/>
</dbReference>
<dbReference type="Pfam" id="PF05577">
    <property type="entry name" value="Peptidase_S28"/>
    <property type="match status" value="1"/>
</dbReference>
<dbReference type="OrthoDB" id="2130629at2759"/>
<gene>
    <name evidence="8" type="primary">LOC107225168</name>
</gene>
<accession>A0A6J0C3B5</accession>
<evidence type="ECO:0000256" key="6">
    <source>
        <dbReference type="SAM" id="SignalP"/>
    </source>
</evidence>
<evidence type="ECO:0000256" key="1">
    <source>
        <dbReference type="ARBA" id="ARBA00011079"/>
    </source>
</evidence>
<dbReference type="KEGG" id="nlo:107225168"/>
<dbReference type="SUPFAM" id="SSF53474">
    <property type="entry name" value="alpha/beta-Hydrolases"/>
    <property type="match status" value="1"/>
</dbReference>
<dbReference type="PANTHER" id="PTHR11010:SF38">
    <property type="entry name" value="LYSOSOMAL PRO-X CARBOXYPEPTIDASE"/>
    <property type="match status" value="1"/>
</dbReference>
<keyword evidence="5" id="KW-0325">Glycoprotein</keyword>
<evidence type="ECO:0000256" key="3">
    <source>
        <dbReference type="ARBA" id="ARBA00022729"/>
    </source>
</evidence>
<dbReference type="AlphaFoldDB" id="A0A6J0C3B5"/>
<evidence type="ECO:0000313" key="7">
    <source>
        <dbReference type="Proteomes" id="UP000829291"/>
    </source>
</evidence>
<proteinExistence type="inferred from homology"/>
<dbReference type="Gene3D" id="3.40.50.1820">
    <property type="entry name" value="alpha/beta hydrolase"/>
    <property type="match status" value="1"/>
</dbReference>
<comment type="similarity">
    <text evidence="1">Belongs to the peptidase S28 family.</text>
</comment>
<dbReference type="Proteomes" id="UP000829291">
    <property type="component" value="Chromosome 7"/>
</dbReference>
<dbReference type="Gene3D" id="1.20.120.980">
    <property type="entry name" value="Serine carboxypeptidase S28, SKS domain"/>
    <property type="match status" value="1"/>
</dbReference>
<dbReference type="InParanoid" id="A0A6J0C3B5"/>
<feature type="chain" id="PRO_5046253855" evidence="6">
    <location>
        <begin position="25"/>
        <end position="502"/>
    </location>
</feature>
<reference evidence="8" key="1">
    <citation type="submission" date="2025-08" db="UniProtKB">
        <authorList>
            <consortium name="RefSeq"/>
        </authorList>
    </citation>
    <scope>IDENTIFICATION</scope>
    <source>
        <tissue evidence="8">Thorax and Abdomen</tissue>
    </source>
</reference>
<protein>
    <submittedName>
        <fullName evidence="8">Lysosomal Pro-X carboxypeptidase</fullName>
    </submittedName>
</protein>
<dbReference type="InterPro" id="IPR029058">
    <property type="entry name" value="AB_hydrolase_fold"/>
</dbReference>
<keyword evidence="2" id="KW-0645">Protease</keyword>
<evidence type="ECO:0000256" key="2">
    <source>
        <dbReference type="ARBA" id="ARBA00022670"/>
    </source>
</evidence>
<dbReference type="GeneID" id="107225168"/>
<keyword evidence="8" id="KW-0121">Carboxypeptidase</keyword>
<dbReference type="GO" id="GO:0004185">
    <property type="term" value="F:serine-type carboxypeptidase activity"/>
    <property type="evidence" value="ECO:0007669"/>
    <property type="project" value="UniProtKB-EC"/>
</dbReference>
<keyword evidence="7" id="KW-1185">Reference proteome</keyword>